<dbReference type="PANTHER" id="PTHR15396">
    <property type="entry name" value="RIBONUCLEASE P PROTEIN SUBUNIT P40"/>
    <property type="match status" value="1"/>
</dbReference>
<evidence type="ECO:0000313" key="3">
    <source>
        <dbReference type="Proteomes" id="UP000242877"/>
    </source>
</evidence>
<dbReference type="Proteomes" id="UP000242877">
    <property type="component" value="Unassembled WGS sequence"/>
</dbReference>
<dbReference type="AlphaFoldDB" id="A0A167Z8R5"/>
<dbReference type="InterPro" id="IPR013893">
    <property type="entry name" value="RNase_P_Rpp40"/>
</dbReference>
<dbReference type="GO" id="GO:0001682">
    <property type="term" value="P:tRNA 5'-leader removal"/>
    <property type="evidence" value="ECO:0007669"/>
    <property type="project" value="InterPro"/>
</dbReference>
<dbReference type="VEuPathDB" id="FungiDB:AAP_02980"/>
<dbReference type="PANTHER" id="PTHR15396:SF1">
    <property type="entry name" value="RIBONUCLEASE P PROTEIN SUBUNIT P40"/>
    <property type="match status" value="1"/>
</dbReference>
<dbReference type="GO" id="GO:0000172">
    <property type="term" value="C:ribonuclease MRP complex"/>
    <property type="evidence" value="ECO:0007669"/>
    <property type="project" value="TreeGrafter"/>
</dbReference>
<organism evidence="2 3">
    <name type="scientific">Ascosphaera apis ARSEF 7405</name>
    <dbReference type="NCBI Taxonomy" id="392613"/>
    <lineage>
        <taxon>Eukaryota</taxon>
        <taxon>Fungi</taxon>
        <taxon>Dikarya</taxon>
        <taxon>Ascomycota</taxon>
        <taxon>Pezizomycotina</taxon>
        <taxon>Eurotiomycetes</taxon>
        <taxon>Eurotiomycetidae</taxon>
        <taxon>Onygenales</taxon>
        <taxon>Ascosphaeraceae</taxon>
        <taxon>Ascosphaera</taxon>
    </lineage>
</organism>
<comment type="caution">
    <text evidence="2">The sequence shown here is derived from an EMBL/GenBank/DDBJ whole genome shotgun (WGS) entry which is preliminary data.</text>
</comment>
<dbReference type="EMBL" id="AZGZ01000011">
    <property type="protein sequence ID" value="KZZ92325.1"/>
    <property type="molecule type" value="Genomic_DNA"/>
</dbReference>
<name>A0A167Z8R5_9EURO</name>
<dbReference type="GO" id="GO:0000171">
    <property type="term" value="F:ribonuclease MRP activity"/>
    <property type="evidence" value="ECO:0007669"/>
    <property type="project" value="TreeGrafter"/>
</dbReference>
<evidence type="ECO:0000313" key="2">
    <source>
        <dbReference type="EMBL" id="KZZ92325.1"/>
    </source>
</evidence>
<dbReference type="GO" id="GO:0004526">
    <property type="term" value="F:ribonuclease P activity"/>
    <property type="evidence" value="ECO:0007669"/>
    <property type="project" value="TreeGrafter"/>
</dbReference>
<accession>A0A167Z8R5</accession>
<dbReference type="Pfam" id="PF08584">
    <property type="entry name" value="Ribonuc_P_40"/>
    <property type="match status" value="1"/>
</dbReference>
<gene>
    <name evidence="2" type="ORF">AAP_02980</name>
</gene>
<feature type="region of interest" description="Disordered" evidence="1">
    <location>
        <begin position="224"/>
        <end position="249"/>
    </location>
</feature>
<dbReference type="OrthoDB" id="63112at2759"/>
<sequence>MIDLEPSEDFQRDFCRTSYGSLPQFVNPDQPTKKKHLPFSSINRHQFIHDLQLVIPQDDYDAAWDSRLKDISVFQYAKLNAPLSALLDGDFLNQYIKAGNILMISEGRPGVDTIYTLSDGILRIELDKSIYEKVGIVGKAVKHGGRTHVKERYLIELNLRLPSMLHGKKGFEKLVWASKQVLTDPVTWLFCDLNPTPDYTEKAPISQLNPKIITVSPELSTRRHTLVPPLDPTSSTYNPPSPSASQATDKHAIQSLSQDFLKQTTDDLSEWLALVALDSDRVRSDDTIDPYLSRYELPTIKEECKEQHLLSLRWKGLIPAEWILRLFVSLLRHVQSPNTSPNSWFALTSSAFPRKAMDNDKGYTILSPPQNDHSQNAEIRRKYVLWEYAGGMGFF</sequence>
<evidence type="ECO:0000256" key="1">
    <source>
        <dbReference type="SAM" id="MobiDB-lite"/>
    </source>
</evidence>
<dbReference type="GO" id="GO:0030681">
    <property type="term" value="C:multimeric ribonuclease P complex"/>
    <property type="evidence" value="ECO:0007669"/>
    <property type="project" value="TreeGrafter"/>
</dbReference>
<proteinExistence type="predicted"/>
<keyword evidence="3" id="KW-1185">Reference proteome</keyword>
<reference evidence="2 3" key="1">
    <citation type="journal article" date="2016" name="Genome Biol. Evol.">
        <title>Divergent and convergent evolution of fungal pathogenicity.</title>
        <authorList>
            <person name="Shang Y."/>
            <person name="Xiao G."/>
            <person name="Zheng P."/>
            <person name="Cen K."/>
            <person name="Zhan S."/>
            <person name="Wang C."/>
        </authorList>
    </citation>
    <scope>NUCLEOTIDE SEQUENCE [LARGE SCALE GENOMIC DNA]</scope>
    <source>
        <strain evidence="2 3">ARSEF 7405</strain>
    </source>
</reference>
<protein>
    <submittedName>
        <fullName evidence="2">Ribonuclease P, Rpp40</fullName>
    </submittedName>
</protein>
<dbReference type="GO" id="GO:0000447">
    <property type="term" value="P:endonucleolytic cleavage in ITS1 to separate SSU-rRNA from 5.8S rRNA and LSU-rRNA from tricistronic rRNA transcript (SSU-rRNA, 5.8S rRNA, LSU-rRNA)"/>
    <property type="evidence" value="ECO:0007669"/>
    <property type="project" value="TreeGrafter"/>
</dbReference>